<dbReference type="RefSeq" id="WP_246130539.1">
    <property type="nucleotide sequence ID" value="NZ_VITR01000012.1"/>
</dbReference>
<keyword evidence="1" id="KW-0732">Signal</keyword>
<protein>
    <recommendedName>
        <fullName evidence="4">Surface antigen</fullName>
    </recommendedName>
</protein>
<evidence type="ECO:0000313" key="2">
    <source>
        <dbReference type="EMBL" id="TWB38616.1"/>
    </source>
</evidence>
<dbReference type="AlphaFoldDB" id="A0A560GX37"/>
<comment type="caution">
    <text evidence="2">The sequence shown here is derived from an EMBL/GenBank/DDBJ whole genome shotgun (WGS) entry which is preliminary data.</text>
</comment>
<evidence type="ECO:0000313" key="3">
    <source>
        <dbReference type="Proteomes" id="UP000315751"/>
    </source>
</evidence>
<organism evidence="2 3">
    <name type="scientific">Nitrospirillum amazonense</name>
    <dbReference type="NCBI Taxonomy" id="28077"/>
    <lineage>
        <taxon>Bacteria</taxon>
        <taxon>Pseudomonadati</taxon>
        <taxon>Pseudomonadota</taxon>
        <taxon>Alphaproteobacteria</taxon>
        <taxon>Rhodospirillales</taxon>
        <taxon>Azospirillaceae</taxon>
        <taxon>Nitrospirillum</taxon>
    </lineage>
</organism>
<reference evidence="2 3" key="1">
    <citation type="submission" date="2019-06" db="EMBL/GenBank/DDBJ databases">
        <title>Genomic Encyclopedia of Type Strains, Phase IV (KMG-V): Genome sequencing to study the core and pangenomes of soil and plant-associated prokaryotes.</title>
        <authorList>
            <person name="Whitman W."/>
        </authorList>
    </citation>
    <scope>NUCLEOTIDE SEQUENCE [LARGE SCALE GENOMIC DNA]</scope>
    <source>
        <strain evidence="2 3">BR 11622</strain>
    </source>
</reference>
<feature type="chain" id="PRO_5021957870" description="Surface antigen" evidence="1">
    <location>
        <begin position="24"/>
        <end position="159"/>
    </location>
</feature>
<sequence length="159" mass="17364">MQRVFKAPFLVMMSLVVALLALAGGSAPAGARTFVSVGIGVGPYWRPAGYYGPYWHDPYWRWRNPYWAPYPAVYAPYYAPPPVYVEPPPVYTAPVVVQAPPPPPAVVVAPPPVQTVAAKPAYDQSNCREYTSTITVAGQPTQQVGTACRQPDGSWRIMN</sequence>
<gene>
    <name evidence="2" type="ORF">FBZ90_112105</name>
</gene>
<evidence type="ECO:0000256" key="1">
    <source>
        <dbReference type="SAM" id="SignalP"/>
    </source>
</evidence>
<accession>A0A560GX37</accession>
<dbReference type="EMBL" id="VITR01000012">
    <property type="protein sequence ID" value="TWB38616.1"/>
    <property type="molecule type" value="Genomic_DNA"/>
</dbReference>
<name>A0A560GX37_9PROT</name>
<feature type="signal peptide" evidence="1">
    <location>
        <begin position="1"/>
        <end position="23"/>
    </location>
</feature>
<evidence type="ECO:0008006" key="4">
    <source>
        <dbReference type="Google" id="ProtNLM"/>
    </source>
</evidence>
<dbReference type="Proteomes" id="UP000315751">
    <property type="component" value="Unassembled WGS sequence"/>
</dbReference>
<proteinExistence type="predicted"/>
<keyword evidence="3" id="KW-1185">Reference proteome</keyword>